<sequence length="174" mass="19745">MSISRGFRGCKSRTLQPSSQIPVCVAAYPFDGTAEEECLKPPDFPVVFANLSPLCNRIRYAAAPELRSFSGPNQAWLRKLQGSMLHELPLYASFHDNDEENFNTIAWLYFWSIPYSMAPIPWKLYRYKGRPSAFGDLSFRNAHGRHISIPVAAWSEQKNDAADLHYTCIITTDP</sequence>
<evidence type="ECO:0000313" key="2">
    <source>
        <dbReference type="Proteomes" id="UP000821845"/>
    </source>
</evidence>
<gene>
    <name evidence="1" type="ORF">HPB50_006962</name>
</gene>
<dbReference type="EMBL" id="CM023481">
    <property type="protein sequence ID" value="KAH6945041.1"/>
    <property type="molecule type" value="Genomic_DNA"/>
</dbReference>
<accession>A0ACB7TFL7</accession>
<evidence type="ECO:0000313" key="1">
    <source>
        <dbReference type="EMBL" id="KAH6945041.1"/>
    </source>
</evidence>
<dbReference type="Proteomes" id="UP000821845">
    <property type="component" value="Chromosome 1"/>
</dbReference>
<keyword evidence="2" id="KW-1185">Reference proteome</keyword>
<organism evidence="1 2">
    <name type="scientific">Hyalomma asiaticum</name>
    <name type="common">Tick</name>
    <dbReference type="NCBI Taxonomy" id="266040"/>
    <lineage>
        <taxon>Eukaryota</taxon>
        <taxon>Metazoa</taxon>
        <taxon>Ecdysozoa</taxon>
        <taxon>Arthropoda</taxon>
        <taxon>Chelicerata</taxon>
        <taxon>Arachnida</taxon>
        <taxon>Acari</taxon>
        <taxon>Parasitiformes</taxon>
        <taxon>Ixodida</taxon>
        <taxon>Ixodoidea</taxon>
        <taxon>Ixodidae</taxon>
        <taxon>Hyalomminae</taxon>
        <taxon>Hyalomma</taxon>
    </lineage>
</organism>
<name>A0ACB7TFL7_HYAAI</name>
<proteinExistence type="predicted"/>
<protein>
    <submittedName>
        <fullName evidence="1">Uncharacterized protein</fullName>
    </submittedName>
</protein>
<reference evidence="1" key="1">
    <citation type="submission" date="2020-05" db="EMBL/GenBank/DDBJ databases">
        <title>Large-scale comparative analyses of tick genomes elucidate their genetic diversity and vector capacities.</title>
        <authorList>
            <person name="Jia N."/>
            <person name="Wang J."/>
            <person name="Shi W."/>
            <person name="Du L."/>
            <person name="Sun Y."/>
            <person name="Zhan W."/>
            <person name="Jiang J."/>
            <person name="Wang Q."/>
            <person name="Zhang B."/>
            <person name="Ji P."/>
            <person name="Sakyi L.B."/>
            <person name="Cui X."/>
            <person name="Yuan T."/>
            <person name="Jiang B."/>
            <person name="Yang W."/>
            <person name="Lam T.T.-Y."/>
            <person name="Chang Q."/>
            <person name="Ding S."/>
            <person name="Wang X."/>
            <person name="Zhu J."/>
            <person name="Ruan X."/>
            <person name="Zhao L."/>
            <person name="Wei J."/>
            <person name="Que T."/>
            <person name="Du C."/>
            <person name="Cheng J."/>
            <person name="Dai P."/>
            <person name="Han X."/>
            <person name="Huang E."/>
            <person name="Gao Y."/>
            <person name="Liu J."/>
            <person name="Shao H."/>
            <person name="Ye R."/>
            <person name="Li L."/>
            <person name="Wei W."/>
            <person name="Wang X."/>
            <person name="Wang C."/>
            <person name="Yang T."/>
            <person name="Huo Q."/>
            <person name="Li W."/>
            <person name="Guo W."/>
            <person name="Chen H."/>
            <person name="Zhou L."/>
            <person name="Ni X."/>
            <person name="Tian J."/>
            <person name="Zhou Y."/>
            <person name="Sheng Y."/>
            <person name="Liu T."/>
            <person name="Pan Y."/>
            <person name="Xia L."/>
            <person name="Li J."/>
            <person name="Zhao F."/>
            <person name="Cao W."/>
        </authorList>
    </citation>
    <scope>NUCLEOTIDE SEQUENCE</scope>
    <source>
        <strain evidence="1">Hyas-2018</strain>
    </source>
</reference>
<comment type="caution">
    <text evidence="1">The sequence shown here is derived from an EMBL/GenBank/DDBJ whole genome shotgun (WGS) entry which is preliminary data.</text>
</comment>